<dbReference type="PANTHER" id="PTHR26451:SF889">
    <property type="entry name" value="OLFACTORY RECEPTOR 2A12-LIKE"/>
    <property type="match status" value="1"/>
</dbReference>
<evidence type="ECO:0000313" key="15">
    <source>
        <dbReference type="Ensembl" id="ENSGACP00000007740.2"/>
    </source>
</evidence>
<reference evidence="15" key="2">
    <citation type="submission" date="2025-08" db="UniProtKB">
        <authorList>
            <consortium name="Ensembl"/>
        </authorList>
    </citation>
    <scope>IDENTIFICATION</scope>
</reference>
<dbReference type="FunFam" id="1.20.1070.10:FF:000024">
    <property type="entry name" value="Olfactory receptor"/>
    <property type="match status" value="1"/>
</dbReference>
<dbReference type="GeneTree" id="ENSGT00940000162761"/>
<dbReference type="PANTHER" id="PTHR26451">
    <property type="entry name" value="G_PROTEIN_RECEP_F1_2 DOMAIN-CONTAINING PROTEIN"/>
    <property type="match status" value="1"/>
</dbReference>
<dbReference type="InterPro" id="IPR000725">
    <property type="entry name" value="Olfact_rcpt"/>
</dbReference>
<dbReference type="Pfam" id="PF13853">
    <property type="entry name" value="7tm_4"/>
    <property type="match status" value="1"/>
</dbReference>
<dbReference type="PROSITE" id="PS50262">
    <property type="entry name" value="G_PROTEIN_RECEP_F1_2"/>
    <property type="match status" value="1"/>
</dbReference>
<evidence type="ECO:0000256" key="5">
    <source>
        <dbReference type="ARBA" id="ARBA00022725"/>
    </source>
</evidence>
<reference evidence="15 16" key="1">
    <citation type="journal article" date="2021" name="G3 (Bethesda)">
        <title>Improved contiguity of the threespine stickleback genome using long-read sequencing.</title>
        <authorList>
            <person name="Nath S."/>
            <person name="Shaw D.E."/>
            <person name="White M.A."/>
        </authorList>
    </citation>
    <scope>NUCLEOTIDE SEQUENCE [LARGE SCALE GENOMIC DNA]</scope>
    <source>
        <strain evidence="15 16">Lake Benthic</strain>
    </source>
</reference>
<keyword evidence="2" id="KW-1003">Cell membrane</keyword>
<dbReference type="Proteomes" id="UP000007635">
    <property type="component" value="Chromosome VII"/>
</dbReference>
<feature type="transmembrane region" description="Helical" evidence="13">
    <location>
        <begin position="234"/>
        <end position="255"/>
    </location>
</feature>
<evidence type="ECO:0000256" key="12">
    <source>
        <dbReference type="ARBA" id="ARBA00023224"/>
    </source>
</evidence>
<dbReference type="GO" id="GO:0005549">
    <property type="term" value="F:odorant binding"/>
    <property type="evidence" value="ECO:0007669"/>
    <property type="project" value="TreeGrafter"/>
</dbReference>
<keyword evidence="16" id="KW-1185">Reference proteome</keyword>
<keyword evidence="5" id="KW-0552">Olfaction</keyword>
<keyword evidence="3" id="KW-0716">Sensory transduction</keyword>
<evidence type="ECO:0000259" key="14">
    <source>
        <dbReference type="PROSITE" id="PS50262"/>
    </source>
</evidence>
<dbReference type="GO" id="GO:0004984">
    <property type="term" value="F:olfactory receptor activity"/>
    <property type="evidence" value="ECO:0007669"/>
    <property type="project" value="InterPro"/>
</dbReference>
<evidence type="ECO:0000256" key="10">
    <source>
        <dbReference type="ARBA" id="ARBA00023170"/>
    </source>
</evidence>
<feature type="transmembrane region" description="Helical" evidence="13">
    <location>
        <begin position="149"/>
        <end position="172"/>
    </location>
</feature>
<evidence type="ECO:0000256" key="2">
    <source>
        <dbReference type="ARBA" id="ARBA00022475"/>
    </source>
</evidence>
<evidence type="ECO:0000256" key="7">
    <source>
        <dbReference type="ARBA" id="ARBA00023040"/>
    </source>
</evidence>
<evidence type="ECO:0000256" key="1">
    <source>
        <dbReference type="ARBA" id="ARBA00004651"/>
    </source>
</evidence>
<evidence type="ECO:0000256" key="3">
    <source>
        <dbReference type="ARBA" id="ARBA00022606"/>
    </source>
</evidence>
<evidence type="ECO:0000256" key="6">
    <source>
        <dbReference type="ARBA" id="ARBA00022989"/>
    </source>
</evidence>
<keyword evidence="6 13" id="KW-1133">Transmembrane helix</keyword>
<evidence type="ECO:0000313" key="16">
    <source>
        <dbReference type="Proteomes" id="UP000007635"/>
    </source>
</evidence>
<feature type="transmembrane region" description="Helical" evidence="13">
    <location>
        <begin position="267"/>
        <end position="287"/>
    </location>
</feature>
<dbReference type="InterPro" id="IPR017452">
    <property type="entry name" value="GPCR_Rhodpsn_7TM"/>
</dbReference>
<feature type="transmembrane region" description="Helical" evidence="13">
    <location>
        <begin position="34"/>
        <end position="58"/>
    </location>
</feature>
<dbReference type="InParanoid" id="G3NQX4"/>
<evidence type="ECO:0000256" key="4">
    <source>
        <dbReference type="ARBA" id="ARBA00022692"/>
    </source>
</evidence>
<organism evidence="15 16">
    <name type="scientific">Gasterosteus aculeatus aculeatus</name>
    <name type="common">three-spined stickleback</name>
    <dbReference type="NCBI Taxonomy" id="481459"/>
    <lineage>
        <taxon>Eukaryota</taxon>
        <taxon>Metazoa</taxon>
        <taxon>Chordata</taxon>
        <taxon>Craniata</taxon>
        <taxon>Vertebrata</taxon>
        <taxon>Euteleostomi</taxon>
        <taxon>Actinopterygii</taxon>
        <taxon>Neopterygii</taxon>
        <taxon>Teleostei</taxon>
        <taxon>Neoteleostei</taxon>
        <taxon>Acanthomorphata</taxon>
        <taxon>Eupercaria</taxon>
        <taxon>Perciformes</taxon>
        <taxon>Cottioidei</taxon>
        <taxon>Gasterosteales</taxon>
        <taxon>Gasterosteidae</taxon>
        <taxon>Gasterosteus</taxon>
    </lineage>
</organism>
<dbReference type="Ensembl" id="ENSGACT00000007759.2">
    <property type="protein sequence ID" value="ENSGACP00000007740.2"/>
    <property type="gene ID" value="ENSGACG00000005833.2"/>
</dbReference>
<protein>
    <recommendedName>
        <fullName evidence="14">G-protein coupled receptors family 1 profile domain-containing protein</fullName>
    </recommendedName>
</protein>
<evidence type="ECO:0000256" key="8">
    <source>
        <dbReference type="ARBA" id="ARBA00023136"/>
    </source>
</evidence>
<dbReference type="OMA" id="CGRTINQ"/>
<dbReference type="SUPFAM" id="SSF81321">
    <property type="entry name" value="Family A G protein-coupled receptor-like"/>
    <property type="match status" value="1"/>
</dbReference>
<dbReference type="Gene3D" id="1.20.1070.10">
    <property type="entry name" value="Rhodopsin 7-helix transmembrane proteins"/>
    <property type="match status" value="1"/>
</dbReference>
<dbReference type="AlphaFoldDB" id="G3NQX4"/>
<feature type="transmembrane region" description="Helical" evidence="13">
    <location>
        <begin position="106"/>
        <end position="128"/>
    </location>
</feature>
<evidence type="ECO:0000256" key="9">
    <source>
        <dbReference type="ARBA" id="ARBA00023157"/>
    </source>
</evidence>
<dbReference type="eggNOG" id="ENOG502QUKK">
    <property type="taxonomic scope" value="Eukaryota"/>
</dbReference>
<keyword evidence="7" id="KW-0297">G-protein coupled receptor</keyword>
<evidence type="ECO:0000256" key="13">
    <source>
        <dbReference type="SAM" id="Phobius"/>
    </source>
</evidence>
<dbReference type="STRING" id="69293.ENSGACP00000007740"/>
<accession>G3NQX4</accession>
<evidence type="ECO:0000256" key="11">
    <source>
        <dbReference type="ARBA" id="ARBA00023180"/>
    </source>
</evidence>
<proteinExistence type="predicted"/>
<feature type="transmembrane region" description="Helical" evidence="13">
    <location>
        <begin position="192"/>
        <end position="213"/>
    </location>
</feature>
<name>G3NQX4_GASAC</name>
<feature type="domain" description="G-protein coupled receptors family 1 profile" evidence="14">
    <location>
        <begin position="49"/>
        <end position="284"/>
    </location>
</feature>
<keyword evidence="10" id="KW-0675">Receptor</keyword>
<keyword evidence="4 13" id="KW-0812">Transmembrane</keyword>
<feature type="transmembrane region" description="Helical" evidence="13">
    <location>
        <begin position="67"/>
        <end position="86"/>
    </location>
</feature>
<keyword evidence="9" id="KW-1015">Disulfide bond</keyword>
<reference evidence="15" key="3">
    <citation type="submission" date="2025-09" db="UniProtKB">
        <authorList>
            <consortium name="Ensembl"/>
        </authorList>
    </citation>
    <scope>IDENTIFICATION</scope>
</reference>
<dbReference type="GO" id="GO:0004930">
    <property type="term" value="F:G protein-coupled receptor activity"/>
    <property type="evidence" value="ECO:0007669"/>
    <property type="project" value="UniProtKB-KW"/>
</dbReference>
<comment type="subcellular location">
    <subcellularLocation>
        <location evidence="1">Cell membrane</location>
        <topology evidence="1">Multi-pass membrane protein</topology>
    </subcellularLocation>
</comment>
<dbReference type="GO" id="GO:0005886">
    <property type="term" value="C:plasma membrane"/>
    <property type="evidence" value="ECO:0007669"/>
    <property type="project" value="UniProtKB-SubCell"/>
</dbReference>
<dbReference type="PRINTS" id="PR00237">
    <property type="entry name" value="GPCRRHODOPSN"/>
</dbReference>
<keyword evidence="11" id="KW-0325">Glycoprotein</keyword>
<dbReference type="InterPro" id="IPR052921">
    <property type="entry name" value="GPCR1_Superfamily_Member"/>
</dbReference>
<keyword evidence="8 13" id="KW-0472">Membrane</keyword>
<dbReference type="InterPro" id="IPR000276">
    <property type="entry name" value="GPCR_Rhodpsn"/>
</dbReference>
<keyword evidence="12" id="KW-0807">Transducer</keyword>
<sequence length="302" mass="33778">MEIRMENISALTPLKQPIVFHLEGFYVLPGHGPFFFSLLLLYYAVTLWANGSVLCVIVTDQNLHRPMYVLVCNLAVCDLLGATAVAPRLMMHFLTGQRKIAYVPALAQAFSVHMYGVAVQTVLGVMAYDRYIAVCEPLRYHAIMTGARLHSCLALAWSVAVLLIALLFIFHMNSPLCGNIIQHVYCSNRGLSMSWSLNTSIFLIISFSYIRILHACVKQGAADSGMRSKTFQTCAPHLVVYVLYQIASVVIIVSYRFPSLSQNIKKFLSILFIIIPPLINPLIYGLVSKEIRIITTFRNDSV</sequence>